<evidence type="ECO:0000313" key="2">
    <source>
        <dbReference type="Proteomes" id="UP000030023"/>
    </source>
</evidence>
<sequence length="90" mass="10360">MAINASEQSSVHMLLKFVDNQYLDSFINEGKLHFASLSDFRELENCTGDTFIGDRAEGSVEQDLDLKKILYPYRLLSHTWKMILQSVKFA</sequence>
<organism evidence="1 2">
    <name type="scientific">Oenococcus alcoholitolerans</name>
    <dbReference type="NCBI Taxonomy" id="931074"/>
    <lineage>
        <taxon>Bacteria</taxon>
        <taxon>Bacillati</taxon>
        <taxon>Bacillota</taxon>
        <taxon>Bacilli</taxon>
        <taxon>Lactobacillales</taxon>
        <taxon>Lactobacillaceae</taxon>
        <taxon>Oenococcus</taxon>
    </lineage>
</organism>
<gene>
    <name evidence="1" type="ORF">Q757_01105</name>
</gene>
<evidence type="ECO:0000313" key="1">
    <source>
        <dbReference type="EMBL" id="KGO32421.1"/>
    </source>
</evidence>
<reference evidence="1 2" key="1">
    <citation type="journal article" date="2014" name="Antonie Van Leeuwenhoek">
        <title>Oenococcus alcoholitolerans sp. nov., a lactic acid bacteria isolated from cachaca and ethanol fermentation processes.</title>
        <authorList>
            <person name="Badotti F."/>
            <person name="Moreira A.P."/>
            <person name="Tonon L.A."/>
            <person name="de Lucena B.T."/>
            <person name="Gomes Fde C."/>
            <person name="Kruger R."/>
            <person name="Thompson C.C."/>
            <person name="de Morais M.A.Jr."/>
            <person name="Rosa C.A."/>
            <person name="Thompson F.L."/>
        </authorList>
    </citation>
    <scope>NUCLEOTIDE SEQUENCE [LARGE SCALE GENOMIC DNA]</scope>
    <source>
        <strain evidence="1 2">UFRJ-M7.2.18</strain>
    </source>
</reference>
<protein>
    <submittedName>
        <fullName evidence="1">Uncharacterized protein</fullName>
    </submittedName>
</protein>
<name>A0ABR4XTI9_9LACO</name>
<keyword evidence="2" id="KW-1185">Reference proteome</keyword>
<dbReference type="Proteomes" id="UP000030023">
    <property type="component" value="Unassembled WGS sequence"/>
</dbReference>
<dbReference type="EMBL" id="AXCV01000022">
    <property type="protein sequence ID" value="KGO32421.1"/>
    <property type="molecule type" value="Genomic_DNA"/>
</dbReference>
<proteinExistence type="predicted"/>
<comment type="caution">
    <text evidence="1">The sequence shown here is derived from an EMBL/GenBank/DDBJ whole genome shotgun (WGS) entry which is preliminary data.</text>
</comment>
<accession>A0ABR4XTI9</accession>